<feature type="transmembrane region" description="Helical" evidence="1">
    <location>
        <begin position="120"/>
        <end position="138"/>
    </location>
</feature>
<evidence type="ECO:0000313" key="2">
    <source>
        <dbReference type="EMBL" id="RIJ23920.1"/>
    </source>
</evidence>
<organism evidence="2 3">
    <name type="scientific">Henriciella barbarensis</name>
    <dbReference type="NCBI Taxonomy" id="86342"/>
    <lineage>
        <taxon>Bacteria</taxon>
        <taxon>Pseudomonadati</taxon>
        <taxon>Pseudomonadota</taxon>
        <taxon>Alphaproteobacteria</taxon>
        <taxon>Hyphomonadales</taxon>
        <taxon>Hyphomonadaceae</taxon>
        <taxon>Henriciella</taxon>
    </lineage>
</organism>
<gene>
    <name evidence="2" type="ORF">D1224_06625</name>
</gene>
<feature type="transmembrane region" description="Helical" evidence="1">
    <location>
        <begin position="175"/>
        <end position="197"/>
    </location>
</feature>
<proteinExistence type="predicted"/>
<evidence type="ECO:0000256" key="1">
    <source>
        <dbReference type="SAM" id="Phobius"/>
    </source>
</evidence>
<feature type="transmembrane region" description="Helical" evidence="1">
    <location>
        <begin position="87"/>
        <end position="108"/>
    </location>
</feature>
<keyword evidence="1" id="KW-0812">Transmembrane</keyword>
<accession>A0A399QYC3</accession>
<feature type="transmembrane region" description="Helical" evidence="1">
    <location>
        <begin position="253"/>
        <end position="273"/>
    </location>
</feature>
<evidence type="ECO:0000313" key="3">
    <source>
        <dbReference type="Proteomes" id="UP000265431"/>
    </source>
</evidence>
<name>A0A399QYC3_9PROT</name>
<dbReference type="AlphaFoldDB" id="A0A399QYC3"/>
<feature type="transmembrane region" description="Helical" evidence="1">
    <location>
        <begin position="209"/>
        <end position="233"/>
    </location>
</feature>
<feature type="transmembrane region" description="Helical" evidence="1">
    <location>
        <begin position="145"/>
        <end position="163"/>
    </location>
</feature>
<comment type="caution">
    <text evidence="2">The sequence shown here is derived from an EMBL/GenBank/DDBJ whole genome shotgun (WGS) entry which is preliminary data.</text>
</comment>
<dbReference type="Proteomes" id="UP000265431">
    <property type="component" value="Unassembled WGS sequence"/>
</dbReference>
<keyword evidence="3" id="KW-1185">Reference proteome</keyword>
<keyword evidence="1" id="KW-1133">Transmembrane helix</keyword>
<dbReference type="OrthoDB" id="9827682at2"/>
<dbReference type="RefSeq" id="WP_119379109.1">
    <property type="nucleotide sequence ID" value="NZ_QWGB01000005.1"/>
</dbReference>
<keyword evidence="1" id="KW-0472">Membrane</keyword>
<feature type="transmembrane region" description="Helical" evidence="1">
    <location>
        <begin position="58"/>
        <end position="80"/>
    </location>
</feature>
<sequence>MRALLPAILGGAAILLFVGPAAWLQAGYLSMALGAALPDIPFASRLSELSSMLHVLPVFAGLVALAYLWLVIIPLLTCAIRHPSRGFAFLALTLGVSLLCLIAAPSFMIDRALEGDTTNAILLAAFAFFAAALSFYLVGESPFVSFAYVSWALIALFAALHLSDRLSEDPSLQDTWMAAARLHAAGVSILLSALGLLESRALALGARGSGILSALLAISICIAAAVMVIYQYQLGMAGLAPETIPRFAEQQSALMRSSIAALVLLAGLVIAILRHAILTRHGRQTALAPEDQPSTS</sequence>
<protein>
    <submittedName>
        <fullName evidence="2">Uncharacterized protein</fullName>
    </submittedName>
</protein>
<reference evidence="2 3" key="1">
    <citation type="submission" date="2018-08" db="EMBL/GenBank/DDBJ databases">
        <title>Henriciella mobilis sp. nov., isolated from seawater.</title>
        <authorList>
            <person name="Cheng H."/>
            <person name="Wu Y.-H."/>
            <person name="Xu X.-W."/>
            <person name="Guo L.-L."/>
        </authorList>
    </citation>
    <scope>NUCLEOTIDE SEQUENCE [LARGE SCALE GENOMIC DNA]</scope>
    <source>
        <strain evidence="2 3">CCUG66934</strain>
    </source>
</reference>
<dbReference type="EMBL" id="QWGB01000005">
    <property type="protein sequence ID" value="RIJ23920.1"/>
    <property type="molecule type" value="Genomic_DNA"/>
</dbReference>